<evidence type="ECO:0000313" key="1">
    <source>
        <dbReference type="EMBL" id="QEE21299.1"/>
    </source>
</evidence>
<dbReference type="InterPro" id="IPR036388">
    <property type="entry name" value="WH-like_DNA-bd_sf"/>
</dbReference>
<gene>
    <name evidence="1" type="ORF">FNA67_14385</name>
</gene>
<name>A0A5B9DR93_9HYPH</name>
<dbReference type="AlphaFoldDB" id="A0A5B9DR93"/>
<dbReference type="KEGG" id="yti:FNA67_14385"/>
<reference evidence="1 2" key="1">
    <citation type="journal article" date="2015" name="Int. J. Syst. Evol. Microbiol.">
        <title>Youhaiella tibetensis gen. nov., sp. nov., isolated from subsurface sediment.</title>
        <authorList>
            <person name="Wang Y.X."/>
            <person name="Huang F.Q."/>
            <person name="Nogi Y."/>
            <person name="Pang S.J."/>
            <person name="Wang P.K."/>
            <person name="Lv J."/>
        </authorList>
    </citation>
    <scope>NUCLEOTIDE SEQUENCE [LARGE SCALE GENOMIC DNA]</scope>
    <source>
        <strain evidence="2">fig4</strain>
    </source>
</reference>
<dbReference type="GO" id="GO:0006355">
    <property type="term" value="P:regulation of DNA-templated transcription"/>
    <property type="evidence" value="ECO:0007669"/>
    <property type="project" value="InterPro"/>
</dbReference>
<protein>
    <submittedName>
        <fullName evidence="1">Helix-turn-helix transcriptional regulator</fullName>
    </submittedName>
</protein>
<dbReference type="Gene3D" id="1.10.10.10">
    <property type="entry name" value="Winged helix-like DNA-binding domain superfamily/Winged helix DNA-binding domain"/>
    <property type="match status" value="1"/>
</dbReference>
<dbReference type="Proteomes" id="UP000321062">
    <property type="component" value="Chromosome"/>
</dbReference>
<dbReference type="SMART" id="SM00421">
    <property type="entry name" value="HTH_LUXR"/>
    <property type="match status" value="1"/>
</dbReference>
<dbReference type="OrthoDB" id="5497412at2"/>
<evidence type="ECO:0000313" key="2">
    <source>
        <dbReference type="Proteomes" id="UP000321062"/>
    </source>
</evidence>
<keyword evidence="2" id="KW-1185">Reference proteome</keyword>
<organism evidence="1 2">
    <name type="scientific">Paradevosia tibetensis</name>
    <dbReference type="NCBI Taxonomy" id="1447062"/>
    <lineage>
        <taxon>Bacteria</taxon>
        <taxon>Pseudomonadati</taxon>
        <taxon>Pseudomonadota</taxon>
        <taxon>Alphaproteobacteria</taxon>
        <taxon>Hyphomicrobiales</taxon>
        <taxon>Devosiaceae</taxon>
        <taxon>Paradevosia</taxon>
    </lineage>
</organism>
<dbReference type="GO" id="GO:0003677">
    <property type="term" value="F:DNA binding"/>
    <property type="evidence" value="ECO:0007669"/>
    <property type="project" value="InterPro"/>
</dbReference>
<dbReference type="SUPFAM" id="SSF46894">
    <property type="entry name" value="C-terminal effector domain of the bipartite response regulators"/>
    <property type="match status" value="1"/>
</dbReference>
<dbReference type="RefSeq" id="WP_049705815.1">
    <property type="nucleotide sequence ID" value="NZ_BMFM01000001.1"/>
</dbReference>
<dbReference type="InterPro" id="IPR000792">
    <property type="entry name" value="Tscrpt_reg_LuxR_C"/>
</dbReference>
<sequence>MDQDGLLRLVGAIYAAGADPQLWPDTLKAITDAIDGNEAVLGGANPQVLPWVVAPRTDPEYLASYGSYYHVRNPFAKAVNRTPPGGVLMDYEAVGEDFYDSEFFNDWCLPQGFRSAMSTTLMLEGVFAVNLVVNSSDPFEDDAVRTFRTLVPHMANAFHLNQRLAISHIERSGLAVVLGAIGHAAFLVGEEGKVFFANPLGEALLARNDCLTLREGALETTGLDSTRRLHRLIHGCARREIGDAGGNVSVGRAGGRSPVKVEVVPFSAQVFWPMSRPPAALLIVKDPERKLARRLRVIEERFGLTPAEAAYAVEVIKGDGREAAAARRGITLGTGRTHLTHIFEKTGARRQAELVRLLIESWQEAGE</sequence>
<accession>A0A5B9DR93</accession>
<dbReference type="InterPro" id="IPR016032">
    <property type="entry name" value="Sig_transdc_resp-reg_C-effctor"/>
</dbReference>
<dbReference type="EMBL" id="CP041690">
    <property type="protein sequence ID" value="QEE21299.1"/>
    <property type="molecule type" value="Genomic_DNA"/>
</dbReference>
<proteinExistence type="predicted"/>